<name>A0A917T0Z7_9ACTN</name>
<dbReference type="SUPFAM" id="SSF53223">
    <property type="entry name" value="Aminoacid dehydrogenase-like, N-terminal domain"/>
    <property type="match status" value="1"/>
</dbReference>
<reference evidence="7" key="1">
    <citation type="journal article" date="2014" name="Int. J. Syst. Evol. Microbiol.">
        <title>Complete genome sequence of Corynebacterium casei LMG S-19264T (=DSM 44701T), isolated from a smear-ripened cheese.</title>
        <authorList>
            <consortium name="US DOE Joint Genome Institute (JGI-PGF)"/>
            <person name="Walter F."/>
            <person name="Albersmeier A."/>
            <person name="Kalinowski J."/>
            <person name="Ruckert C."/>
        </authorList>
    </citation>
    <scope>NUCLEOTIDE SEQUENCE</scope>
    <source>
        <strain evidence="7">CGMCC 4.7308</strain>
    </source>
</reference>
<evidence type="ECO:0000256" key="1">
    <source>
        <dbReference type="SAM" id="MobiDB-lite"/>
    </source>
</evidence>
<dbReference type="InterPro" id="IPR049059">
    <property type="entry name" value="NAD_Glu_DH_HM1"/>
</dbReference>
<dbReference type="InterPro" id="IPR046346">
    <property type="entry name" value="Aminoacid_DH-like_N_sf"/>
</dbReference>
<evidence type="ECO:0000259" key="3">
    <source>
        <dbReference type="Pfam" id="PF21074"/>
    </source>
</evidence>
<protein>
    <submittedName>
        <fullName evidence="7">Glutamate dehydrogenase</fullName>
    </submittedName>
</protein>
<dbReference type="Pfam" id="PF21076">
    <property type="entry name" value="GDH_ACT2"/>
    <property type="match status" value="1"/>
</dbReference>
<dbReference type="RefSeq" id="WP_188942629.1">
    <property type="nucleotide sequence ID" value="NZ_BMNA01000005.1"/>
</dbReference>
<feature type="domain" description="NAD-glutamate dehydrogenase ACT3" evidence="6">
    <location>
        <begin position="573"/>
        <end position="633"/>
    </location>
</feature>
<dbReference type="InterPro" id="IPR048381">
    <property type="entry name" value="GDH_C"/>
</dbReference>
<feature type="domain" description="NAD-specific glutamate dehydrogenase C-terminal" evidence="3">
    <location>
        <begin position="1295"/>
        <end position="1637"/>
    </location>
</feature>
<feature type="compositionally biased region" description="Basic and acidic residues" evidence="1">
    <location>
        <begin position="8"/>
        <end position="17"/>
    </location>
</feature>
<evidence type="ECO:0000259" key="4">
    <source>
        <dbReference type="Pfam" id="PF21075"/>
    </source>
</evidence>
<accession>A0A917T0Z7</accession>
<dbReference type="InterPro" id="IPR049062">
    <property type="entry name" value="NAD_Glu_DH_ACT2"/>
</dbReference>
<feature type="domain" description="NAD-glutamate dehydrogenase catalytic" evidence="2">
    <location>
        <begin position="749"/>
        <end position="1250"/>
    </location>
</feature>
<dbReference type="GO" id="GO:0006538">
    <property type="term" value="P:L-glutamate catabolic process"/>
    <property type="evidence" value="ECO:0007669"/>
    <property type="project" value="InterPro"/>
</dbReference>
<dbReference type="InterPro" id="IPR049056">
    <property type="entry name" value="NAD_Glu_DH_HM3"/>
</dbReference>
<dbReference type="Proteomes" id="UP000655208">
    <property type="component" value="Unassembled WGS sequence"/>
</dbReference>
<comment type="caution">
    <text evidence="7">The sequence shown here is derived from an EMBL/GenBank/DDBJ whole genome shotgun (WGS) entry which is preliminary data.</text>
</comment>
<keyword evidence="8" id="KW-1185">Reference proteome</keyword>
<sequence length="1641" mass="176530">MTQTEQSRSAEDAERVEPSPGAQALDEAADRRPDLAGLVRAYFRHVPADDLPSTADDVLAIVQGHLRIAEVRRPGAARIRFANPPQPAGSTGTWSAASTVIDVVNDDMPNLVDSVIGVLAASGVTVHRVLHPILSVRRDPGGRLVEVLGESGHPADPRTAVRESWMHLVVDRLSDAERAEAIEERMADVLEAVRAVSADAAALLGAAAMVASELRVTPSPLPTQDVAEAADLLHWLTAGHLTFLGYRQDRPGASGPEPVPGSGLGVLRDGVPGAELFDDAAVRADAGGGHLVITQLTSGSALSRKQPPFSVTVRILDGAGRLVRRHRFVGVLTPRAMNAEVTTTPVVRRTVATVLSALGASPDSYTGQQAMDLLSGYPRAELFWADPALVLDVVSGVLQLSSRRRLRAFLQPDPFGRFVNALVYLPRDRYTTHARLAMQQILVDRLHGSAIHYTARIGASEMAAVHFTVHTDPERPVDLDPAAVAELNRALRSTIRTWDDRLVQAVVGGAEDLDTAGALTRYAEAFDEAYKEDYRVDDAVADLRRLDALEGPEDLALAFVPAGGGTAPGPDGGAPVEQRLKLYVTGATVTLSRVLPVLQSMGAEVIDERPYQVRRTDGTPSHIYDFGLRVRTGPLPGGVTDELRNRFSASFLAAWHGRAEVDGFNALVLAAGLDWRQIAVLRAYAHYLRQIGSPYTQRYLEQVLVGHPAIVADLAELFRLRFDPDSFAGDAARAGEARRSACAELAASVARDLDAVASLDADRILRSFLTLIQATVRTNRFRRSADGTARECLSFKLLPHLVPGIPKPVPAFEIWVYSPRVEGVHLRFGPVARGGLRWSDRPEDFRTEILGLVKAQEVKNAVIVPVGAKGGFVLRQPPVPTGRPVADREALQAEGVTCYRAFIAALLDVTDNRVDGAVVPPEDVVRHDEDDSYLVVAADKGTATFSDIANDVAAGYGFWLGDAFASGGSAGYDHKAMGITARGAWESVRHHFRELDVDTQTTDFSCVGIGDMSGDVFGNGMLLSRHIRLLAAFDHRHVFLDPDPDPETSYRERERLFRLPRSSWADYDTALLSPGGGVWPRTAKSVPVTEPVRAALGIPADVTALTPVELIRAVLAAPVDLLWNGGIGTYVKASTETHADVGDKANDAVRVDGVDLRARVVGEGGNLGVTQLGRIEFARAGGRINTDAIDNSAGVDTSDHEVNIKIALQPAVAAGRLGAADRTALLGRMTDDVAALVLADNQAQNRVLGVSRYHSVPMLSVHARLIDALVASGRLDRALEFLPSRAQIKAREAAGEPLTSPELSVLLAYVKSDLTQALLADDLPDDPVLADRLHRYFPAAMQAADPAGDPVADIDGHPLAREIVTTTTVNDVVNTAGITYAFRLSEEIGASAPDAVRAYEVVTAVFGLRELWSDIAALDTVVPAATQDTLHLEVRRLLDRAARWLLTHRPAPLDVAGEIHRYADAVGRLASRMPRLVTGVEHRNVRADAARLTELGSPPDLALRVAYALYTFSLLDVVDVALESGSDLEVAAEVYFALSAHLDFDRMLSAITALQRGDRWHALARQALRDDLYRSMRLITADVLARTDARRDISARIADWEAESATRLARARTTLAQIAAAPAVDLAALSVGASEFRGIVG</sequence>
<dbReference type="PANTHER" id="PTHR43403">
    <property type="entry name" value="NAD-SPECIFIC GLUTAMATE DEHYDROGENASE"/>
    <property type="match status" value="1"/>
</dbReference>
<feature type="domain" description="NAD-glutamate dehydrogenase N-terminal ACT1" evidence="4">
    <location>
        <begin position="39"/>
        <end position="185"/>
    </location>
</feature>
<gene>
    <name evidence="7" type="ORF">GCM10011594_28720</name>
</gene>
<dbReference type="Pfam" id="PF21074">
    <property type="entry name" value="GDH_C"/>
    <property type="match status" value="1"/>
</dbReference>
<dbReference type="Pfam" id="PF21073">
    <property type="entry name" value="GDH_HM1"/>
    <property type="match status" value="1"/>
</dbReference>
<dbReference type="Pfam" id="PF21078">
    <property type="entry name" value="GDH_HM3"/>
    <property type="match status" value="1"/>
</dbReference>
<dbReference type="GO" id="GO:0004069">
    <property type="term" value="F:L-aspartate:2-oxoglutarate aminotransferase activity"/>
    <property type="evidence" value="ECO:0007669"/>
    <property type="project" value="InterPro"/>
</dbReference>
<dbReference type="Pfam" id="PF21079">
    <property type="entry name" value="GDH_HM2"/>
    <property type="match status" value="1"/>
</dbReference>
<dbReference type="InterPro" id="IPR049064">
    <property type="entry name" value="NAD_Glu_DH_ACT3"/>
</dbReference>
<feature type="region of interest" description="Disordered" evidence="1">
    <location>
        <begin position="1"/>
        <end position="30"/>
    </location>
</feature>
<evidence type="ECO:0000313" key="7">
    <source>
        <dbReference type="EMBL" id="GGM06956.1"/>
    </source>
</evidence>
<dbReference type="PIRSF" id="PIRSF036761">
    <property type="entry name" value="GDH_Mll4104"/>
    <property type="match status" value="1"/>
</dbReference>
<dbReference type="InterPro" id="IPR024727">
    <property type="entry name" value="NAD_Glu_DH_N_ACT1"/>
</dbReference>
<reference evidence="7" key="2">
    <citation type="submission" date="2020-09" db="EMBL/GenBank/DDBJ databases">
        <authorList>
            <person name="Sun Q."/>
            <person name="Zhou Y."/>
        </authorList>
    </citation>
    <scope>NUCLEOTIDE SEQUENCE</scope>
    <source>
        <strain evidence="7">CGMCC 4.7308</strain>
    </source>
</reference>
<dbReference type="EMBL" id="BMNA01000005">
    <property type="protein sequence ID" value="GGM06956.1"/>
    <property type="molecule type" value="Genomic_DNA"/>
</dbReference>
<feature type="domain" description="NAD-glutamate dehydrogenase ACT2" evidence="5">
    <location>
        <begin position="407"/>
        <end position="499"/>
    </location>
</feature>
<dbReference type="InterPro" id="IPR049058">
    <property type="entry name" value="NAD_Glu_DH_HM2"/>
</dbReference>
<dbReference type="Pfam" id="PF05088">
    <property type="entry name" value="Bac_GDH_CD"/>
    <property type="match status" value="1"/>
</dbReference>
<evidence type="ECO:0000259" key="5">
    <source>
        <dbReference type="Pfam" id="PF21076"/>
    </source>
</evidence>
<evidence type="ECO:0000313" key="8">
    <source>
        <dbReference type="Proteomes" id="UP000655208"/>
    </source>
</evidence>
<evidence type="ECO:0000259" key="6">
    <source>
        <dbReference type="Pfam" id="PF21077"/>
    </source>
</evidence>
<dbReference type="GO" id="GO:0004352">
    <property type="term" value="F:glutamate dehydrogenase (NAD+) activity"/>
    <property type="evidence" value="ECO:0007669"/>
    <property type="project" value="InterPro"/>
</dbReference>
<proteinExistence type="predicted"/>
<dbReference type="InterPro" id="IPR028971">
    <property type="entry name" value="NAD-GDH_cat"/>
</dbReference>
<evidence type="ECO:0000259" key="2">
    <source>
        <dbReference type="Pfam" id="PF05088"/>
    </source>
</evidence>
<dbReference type="SUPFAM" id="SSF51735">
    <property type="entry name" value="NAD(P)-binding Rossmann-fold domains"/>
    <property type="match status" value="1"/>
</dbReference>
<dbReference type="PANTHER" id="PTHR43403:SF1">
    <property type="entry name" value="NAD-SPECIFIC GLUTAMATE DEHYDROGENASE"/>
    <property type="match status" value="1"/>
</dbReference>
<dbReference type="Pfam" id="PF21077">
    <property type="entry name" value="GDH_ACT3"/>
    <property type="match status" value="1"/>
</dbReference>
<organism evidence="7 8">
    <name type="scientific">Nakamurella endophytica</name>
    <dbReference type="NCBI Taxonomy" id="1748367"/>
    <lineage>
        <taxon>Bacteria</taxon>
        <taxon>Bacillati</taxon>
        <taxon>Actinomycetota</taxon>
        <taxon>Actinomycetes</taxon>
        <taxon>Nakamurellales</taxon>
        <taxon>Nakamurellaceae</taxon>
        <taxon>Nakamurella</taxon>
    </lineage>
</organism>
<dbReference type="InterPro" id="IPR036291">
    <property type="entry name" value="NAD(P)-bd_dom_sf"/>
</dbReference>
<dbReference type="InterPro" id="IPR007780">
    <property type="entry name" value="NAD_Glu_DH_bac"/>
</dbReference>
<dbReference type="Pfam" id="PF21075">
    <property type="entry name" value="GDH_ACT1"/>
    <property type="match status" value="1"/>
</dbReference>